<feature type="domain" description="PAS" evidence="16">
    <location>
        <begin position="163"/>
        <end position="197"/>
    </location>
</feature>
<dbReference type="InterPro" id="IPR000014">
    <property type="entry name" value="PAS"/>
</dbReference>
<keyword evidence="12" id="KW-0010">Activator</keyword>
<keyword evidence="4" id="KW-0288">FMN</keyword>
<organism evidence="17 18">
    <name type="scientific">Galerina marginata (strain CBS 339.88)</name>
    <dbReference type="NCBI Taxonomy" id="685588"/>
    <lineage>
        <taxon>Eukaryota</taxon>
        <taxon>Fungi</taxon>
        <taxon>Dikarya</taxon>
        <taxon>Basidiomycota</taxon>
        <taxon>Agaricomycotina</taxon>
        <taxon>Agaricomycetes</taxon>
        <taxon>Agaricomycetidae</taxon>
        <taxon>Agaricales</taxon>
        <taxon>Agaricineae</taxon>
        <taxon>Strophariaceae</taxon>
        <taxon>Galerina</taxon>
    </lineage>
</organism>
<evidence type="ECO:0000256" key="15">
    <source>
        <dbReference type="SAM" id="MobiDB-lite"/>
    </source>
</evidence>
<accession>A0A067S4M6</accession>
<evidence type="ECO:0000256" key="10">
    <source>
        <dbReference type="ARBA" id="ARBA00023015"/>
    </source>
</evidence>
<keyword evidence="18" id="KW-1185">Reference proteome</keyword>
<dbReference type="GO" id="GO:0003677">
    <property type="term" value="F:DNA binding"/>
    <property type="evidence" value="ECO:0007669"/>
    <property type="project" value="UniProtKB-KW"/>
</dbReference>
<keyword evidence="11" id="KW-0238">DNA-binding</keyword>
<dbReference type="Proteomes" id="UP000027222">
    <property type="component" value="Unassembled WGS sequence"/>
</dbReference>
<dbReference type="HOGENOM" id="CLU_007918_0_0_1"/>
<evidence type="ECO:0000313" key="17">
    <source>
        <dbReference type="EMBL" id="KDR65761.1"/>
    </source>
</evidence>
<evidence type="ECO:0000313" key="18">
    <source>
        <dbReference type="Proteomes" id="UP000027222"/>
    </source>
</evidence>
<keyword evidence="9" id="KW-0157">Chromophore</keyword>
<keyword evidence="8" id="KW-0862">Zinc</keyword>
<reference evidence="18" key="1">
    <citation type="journal article" date="2014" name="Proc. Natl. Acad. Sci. U.S.A.">
        <title>Extensive sampling of basidiomycete genomes demonstrates inadequacy of the white-rot/brown-rot paradigm for wood decay fungi.</title>
        <authorList>
            <person name="Riley R."/>
            <person name="Salamov A.A."/>
            <person name="Brown D.W."/>
            <person name="Nagy L.G."/>
            <person name="Floudas D."/>
            <person name="Held B.W."/>
            <person name="Levasseur A."/>
            <person name="Lombard V."/>
            <person name="Morin E."/>
            <person name="Otillar R."/>
            <person name="Lindquist E.A."/>
            <person name="Sun H."/>
            <person name="LaButti K.M."/>
            <person name="Schmutz J."/>
            <person name="Jabbour D."/>
            <person name="Luo H."/>
            <person name="Baker S.E."/>
            <person name="Pisabarro A.G."/>
            <person name="Walton J.D."/>
            <person name="Blanchette R.A."/>
            <person name="Henrissat B."/>
            <person name="Martin F."/>
            <person name="Cullen D."/>
            <person name="Hibbett D.S."/>
            <person name="Grigoriev I.V."/>
        </authorList>
    </citation>
    <scope>NUCLEOTIDE SEQUENCE [LARGE SCALE GENOMIC DNA]</scope>
    <source>
        <strain evidence="18">CBS 339.88</strain>
    </source>
</reference>
<dbReference type="STRING" id="685588.A0A067S4M6"/>
<evidence type="ECO:0000256" key="2">
    <source>
        <dbReference type="ARBA" id="ARBA00022606"/>
    </source>
</evidence>
<dbReference type="PANTHER" id="PTHR47429">
    <property type="entry name" value="PROTEIN TWIN LOV 1"/>
    <property type="match status" value="1"/>
</dbReference>
<keyword evidence="1" id="KW-0600">Photoreceptor protein</keyword>
<dbReference type="CDD" id="cd00130">
    <property type="entry name" value="PAS"/>
    <property type="match status" value="2"/>
</dbReference>
<keyword evidence="2" id="KW-0716">Sensory transduction</keyword>
<dbReference type="InterPro" id="IPR013767">
    <property type="entry name" value="PAS_fold"/>
</dbReference>
<gene>
    <name evidence="17" type="ORF">GALMADRAFT_81496</name>
</gene>
<dbReference type="Pfam" id="PF00989">
    <property type="entry name" value="PAS"/>
    <property type="match status" value="1"/>
</dbReference>
<dbReference type="AlphaFoldDB" id="A0A067S4M6"/>
<dbReference type="FunFam" id="3.30.450.20:FF:000064">
    <property type="entry name" value="Vivid PAS protein VVD"/>
    <property type="match status" value="1"/>
</dbReference>
<dbReference type="InterPro" id="IPR035965">
    <property type="entry name" value="PAS-like_dom_sf"/>
</dbReference>
<evidence type="ECO:0000256" key="4">
    <source>
        <dbReference type="ARBA" id="ARBA00022643"/>
    </source>
</evidence>
<dbReference type="Pfam" id="PF13426">
    <property type="entry name" value="PAS_9"/>
    <property type="match status" value="1"/>
</dbReference>
<keyword evidence="10" id="KW-0805">Transcription regulation</keyword>
<dbReference type="EMBL" id="KL142433">
    <property type="protein sequence ID" value="KDR65761.1"/>
    <property type="molecule type" value="Genomic_DNA"/>
</dbReference>
<dbReference type="PANTHER" id="PTHR47429:SF7">
    <property type="entry name" value="GATA-FACTOR"/>
    <property type="match status" value="1"/>
</dbReference>
<evidence type="ECO:0000256" key="6">
    <source>
        <dbReference type="ARBA" id="ARBA00022737"/>
    </source>
</evidence>
<evidence type="ECO:0000256" key="3">
    <source>
        <dbReference type="ARBA" id="ARBA00022630"/>
    </source>
</evidence>
<evidence type="ECO:0000256" key="8">
    <source>
        <dbReference type="ARBA" id="ARBA00022833"/>
    </source>
</evidence>
<protein>
    <recommendedName>
        <fullName evidence="16">PAS domain-containing protein</fullName>
    </recommendedName>
</protein>
<dbReference type="OrthoDB" id="447251at2759"/>
<evidence type="ECO:0000256" key="11">
    <source>
        <dbReference type="ARBA" id="ARBA00023125"/>
    </source>
</evidence>
<keyword evidence="7" id="KW-0863">Zinc-finger</keyword>
<dbReference type="Gene3D" id="3.30.450.20">
    <property type="entry name" value="PAS domain"/>
    <property type="match status" value="2"/>
</dbReference>
<dbReference type="GO" id="GO:0008270">
    <property type="term" value="F:zinc ion binding"/>
    <property type="evidence" value="ECO:0007669"/>
    <property type="project" value="UniProtKB-KW"/>
</dbReference>
<dbReference type="PROSITE" id="PS50112">
    <property type="entry name" value="PAS"/>
    <property type="match status" value="2"/>
</dbReference>
<name>A0A067S4M6_GALM3</name>
<evidence type="ECO:0000256" key="13">
    <source>
        <dbReference type="ARBA" id="ARBA00023163"/>
    </source>
</evidence>
<evidence type="ECO:0000259" key="16">
    <source>
        <dbReference type="PROSITE" id="PS50112"/>
    </source>
</evidence>
<dbReference type="GO" id="GO:0009881">
    <property type="term" value="F:photoreceptor activity"/>
    <property type="evidence" value="ECO:0007669"/>
    <property type="project" value="UniProtKB-KW"/>
</dbReference>
<keyword evidence="13" id="KW-0804">Transcription</keyword>
<evidence type="ECO:0000256" key="1">
    <source>
        <dbReference type="ARBA" id="ARBA00022543"/>
    </source>
</evidence>
<evidence type="ECO:0000256" key="5">
    <source>
        <dbReference type="ARBA" id="ARBA00022723"/>
    </source>
</evidence>
<keyword evidence="14" id="KW-0675">Receptor</keyword>
<evidence type="ECO:0000256" key="14">
    <source>
        <dbReference type="ARBA" id="ARBA00023170"/>
    </source>
</evidence>
<evidence type="ECO:0000256" key="7">
    <source>
        <dbReference type="ARBA" id="ARBA00022771"/>
    </source>
</evidence>
<dbReference type="SUPFAM" id="SSF55785">
    <property type="entry name" value="PYP-like sensor domain (PAS domain)"/>
    <property type="match status" value="2"/>
</dbReference>
<feature type="non-terminal residue" evidence="17">
    <location>
        <position position="724"/>
    </location>
</feature>
<dbReference type="GO" id="GO:0005634">
    <property type="term" value="C:nucleus"/>
    <property type="evidence" value="ECO:0007669"/>
    <property type="project" value="TreeGrafter"/>
</dbReference>
<keyword evidence="5" id="KW-0479">Metal-binding</keyword>
<dbReference type="GO" id="GO:0006355">
    <property type="term" value="P:regulation of DNA-templated transcription"/>
    <property type="evidence" value="ECO:0007669"/>
    <property type="project" value="InterPro"/>
</dbReference>
<proteinExistence type="predicted"/>
<feature type="region of interest" description="Disordered" evidence="15">
    <location>
        <begin position="661"/>
        <end position="685"/>
    </location>
</feature>
<dbReference type="SMART" id="SM00091">
    <property type="entry name" value="PAS"/>
    <property type="match status" value="3"/>
</dbReference>
<dbReference type="NCBIfam" id="TIGR00229">
    <property type="entry name" value="sensory_box"/>
    <property type="match status" value="1"/>
</dbReference>
<evidence type="ECO:0000256" key="12">
    <source>
        <dbReference type="ARBA" id="ARBA00023159"/>
    </source>
</evidence>
<evidence type="ECO:0000256" key="9">
    <source>
        <dbReference type="ARBA" id="ARBA00022991"/>
    </source>
</evidence>
<keyword evidence="6" id="KW-0677">Repeat</keyword>
<sequence length="724" mass="77182">MDDDHPLQLHIPHFVYSSAPTLVPGGGAEVIPLTNADWFANNGFTPFQECVGFGFSVPRAELTAPPNRFFAPNEPGEQQPADASGSAPFDFAIPAQPTFASPPVHQPTPDLSLLVSTALAAPSPLGLPVYSASGFDLLSILARVVHRPYPRVVLGPVDLSCSFVVVDVRRYDHPIVYCSPTFCTLTGYSEAEVIGRNCRFLQAPGGQVVKGEPRKYTAEDAVAHLRKSLMADKECQTSIVNYKKNGAAFINLVTVIPVPGGLSGEENDIAYHVGFQVDLTDQPNAILEKLKDGSYVVNYAAQSDMTALARAVNRQIQPPNAPPPSTRERKANSIPNVVMSKQLKRLLADPVFLRSFPIPNAGPVPATTAASAEEAVIAGGNNHLLHLFLLEAAPDFIHVVSLKGSFLYVAPSVRRVLGYEAEEMVGTSLADYAHPEDVIPLMRELKESSATGVTAAASASVSTAAGAGSDPGPSAIPGAPRSVDLLFRARTKMGRYVWVECRGRLHVEPGKGRKAIILSGRAREMMCLRWEDVNRAGGLAEGRRVRPRWTETEQEVWGMLGGTGAETATFLSVGQGMRDVLGWTGEDLLGRGVVDIVPDEGARGVIGGFVREMREARGVGMSISPASLVYQIRLVEAETVPCGVDSVLPIPFGGSSSSSASMGPLVTSASAPSTLSSSSSASTGPSVDMFDELSIARGSSWQYELQQLRYANTRLLDELAALEA</sequence>
<keyword evidence="3" id="KW-0285">Flavoprotein</keyword>
<feature type="domain" description="PAS" evidence="16">
    <location>
        <begin position="389"/>
        <end position="452"/>
    </location>
</feature>